<reference evidence="1 2" key="1">
    <citation type="submission" date="2018-03" db="EMBL/GenBank/DDBJ databases">
        <title>Genomic Encyclopedia of Archaeal and Bacterial Type Strains, Phase II (KMG-II): from individual species to whole genera.</title>
        <authorList>
            <person name="Goeker M."/>
        </authorList>
    </citation>
    <scope>NUCLEOTIDE SEQUENCE [LARGE SCALE GENOMIC DNA]</scope>
    <source>
        <strain evidence="1 2">DSM 28354</strain>
    </source>
</reference>
<protein>
    <submittedName>
        <fullName evidence="1">Uncharacterized protein</fullName>
    </submittedName>
</protein>
<evidence type="ECO:0000313" key="2">
    <source>
        <dbReference type="Proteomes" id="UP000238375"/>
    </source>
</evidence>
<keyword evidence="2" id="KW-1185">Reference proteome</keyword>
<accession>A0A2T0TNC5</accession>
<name>A0A2T0TNC5_9BACT</name>
<organism evidence="1 2">
    <name type="scientific">Spirosoma oryzae</name>
    <dbReference type="NCBI Taxonomy" id="1469603"/>
    <lineage>
        <taxon>Bacteria</taxon>
        <taxon>Pseudomonadati</taxon>
        <taxon>Bacteroidota</taxon>
        <taxon>Cytophagia</taxon>
        <taxon>Cytophagales</taxon>
        <taxon>Cytophagaceae</taxon>
        <taxon>Spirosoma</taxon>
    </lineage>
</organism>
<comment type="caution">
    <text evidence="1">The sequence shown here is derived from an EMBL/GenBank/DDBJ whole genome shotgun (WGS) entry which is preliminary data.</text>
</comment>
<evidence type="ECO:0000313" key="1">
    <source>
        <dbReference type="EMBL" id="PRY47157.1"/>
    </source>
</evidence>
<sequence>MDEAARLRMKTNQAERLGKLLADQEKKRAQSKERHRCDFVLLQQCDDSQNGTDCALNPLRRTLSMWK</sequence>
<proteinExistence type="predicted"/>
<gene>
    <name evidence="1" type="ORF">CLV58_101223</name>
</gene>
<dbReference type="Proteomes" id="UP000238375">
    <property type="component" value="Unassembled WGS sequence"/>
</dbReference>
<dbReference type="AlphaFoldDB" id="A0A2T0TNC5"/>
<dbReference type="EMBL" id="PVTE01000001">
    <property type="protein sequence ID" value="PRY47157.1"/>
    <property type="molecule type" value="Genomic_DNA"/>
</dbReference>